<keyword evidence="3" id="KW-1185">Reference proteome</keyword>
<evidence type="ECO:0000313" key="2">
    <source>
        <dbReference type="EMBL" id="SDP28747.1"/>
    </source>
</evidence>
<protein>
    <submittedName>
        <fullName evidence="2">Uncharacterized conserved protein YloU, alkaline shock protein (Asp23) family</fullName>
    </submittedName>
</protein>
<dbReference type="PANTHER" id="PTHR34297:SF1">
    <property type="entry name" value="ASP23_GLS24 FAMILY ENVELOPE STRESS RESPONSE PROTEIN"/>
    <property type="match status" value="1"/>
</dbReference>
<proteinExistence type="inferred from homology"/>
<sequence>MGSLYIKEEVLSIISTICINEYEEISTNSTRLKTGFIQKITKKTGISVLENDDGITIQLRLTIISGENIVNTCVHLQKIIMDEILELTGIHVSRVHIIIEDISYRNDI</sequence>
<evidence type="ECO:0000313" key="3">
    <source>
        <dbReference type="Proteomes" id="UP000199159"/>
    </source>
</evidence>
<dbReference type="AlphaFoldDB" id="A0A1H0RGS0"/>
<organism evidence="2 3">
    <name type="scientific">Litchfieldia salsa</name>
    <dbReference type="NCBI Taxonomy" id="930152"/>
    <lineage>
        <taxon>Bacteria</taxon>
        <taxon>Bacillati</taxon>
        <taxon>Bacillota</taxon>
        <taxon>Bacilli</taxon>
        <taxon>Bacillales</taxon>
        <taxon>Bacillaceae</taxon>
        <taxon>Litchfieldia</taxon>
    </lineage>
</organism>
<evidence type="ECO:0000256" key="1">
    <source>
        <dbReference type="ARBA" id="ARBA00005721"/>
    </source>
</evidence>
<dbReference type="STRING" id="930152.SAMN05216565_102207"/>
<dbReference type="PANTHER" id="PTHR34297">
    <property type="entry name" value="HYPOTHETICAL CYTOSOLIC PROTEIN-RELATED"/>
    <property type="match status" value="1"/>
</dbReference>
<dbReference type="InterPro" id="IPR005531">
    <property type="entry name" value="Asp23"/>
</dbReference>
<gene>
    <name evidence="2" type="ORF">SAMN05216565_102207</name>
</gene>
<reference evidence="3" key="1">
    <citation type="submission" date="2016-10" db="EMBL/GenBank/DDBJ databases">
        <authorList>
            <person name="Varghese N."/>
            <person name="Submissions S."/>
        </authorList>
    </citation>
    <scope>NUCLEOTIDE SEQUENCE [LARGE SCALE GENOMIC DNA]</scope>
    <source>
        <strain evidence="3">IBRC-M10078</strain>
    </source>
</reference>
<dbReference type="Proteomes" id="UP000199159">
    <property type="component" value="Unassembled WGS sequence"/>
</dbReference>
<name>A0A1H0RGS0_9BACI</name>
<dbReference type="EMBL" id="FNJU01000002">
    <property type="protein sequence ID" value="SDP28747.1"/>
    <property type="molecule type" value="Genomic_DNA"/>
</dbReference>
<accession>A0A1H0RGS0</accession>
<comment type="similarity">
    <text evidence="1">Belongs to the asp23 family.</text>
</comment>
<dbReference type="Pfam" id="PF03780">
    <property type="entry name" value="Asp23"/>
    <property type="match status" value="1"/>
</dbReference>